<evidence type="ECO:0000256" key="6">
    <source>
        <dbReference type="ARBA" id="ARBA00023136"/>
    </source>
</evidence>
<evidence type="ECO:0000256" key="3">
    <source>
        <dbReference type="ARBA" id="ARBA00005712"/>
    </source>
</evidence>
<name>A0A517MHT0_9BACT</name>
<comment type="similarity">
    <text evidence="3">Belongs to the ATPase epsilon chain family.</text>
</comment>
<keyword evidence="4" id="KW-0813">Transport</keyword>
<dbReference type="NCBIfam" id="TIGR03166">
    <property type="entry name" value="alt_F1F0_F1_eps"/>
    <property type="match status" value="1"/>
</dbReference>
<evidence type="ECO:0000256" key="5">
    <source>
        <dbReference type="ARBA" id="ARBA00023065"/>
    </source>
</evidence>
<proteinExistence type="inferred from homology"/>
<evidence type="ECO:0000256" key="7">
    <source>
        <dbReference type="ARBA" id="ARBA00023196"/>
    </source>
</evidence>
<dbReference type="RefSeq" id="WP_246109426.1">
    <property type="nucleotide sequence ID" value="NZ_CP036262.1"/>
</dbReference>
<comment type="function">
    <text evidence="1">Produces ATP from ADP in the presence of a proton gradient across the membrane.</text>
</comment>
<evidence type="ECO:0000313" key="9">
    <source>
        <dbReference type="EMBL" id="QDS94430.1"/>
    </source>
</evidence>
<dbReference type="GO" id="GO:0046933">
    <property type="term" value="F:proton-transporting ATP synthase activity, rotational mechanism"/>
    <property type="evidence" value="ECO:0007669"/>
    <property type="project" value="InterPro"/>
</dbReference>
<evidence type="ECO:0000256" key="1">
    <source>
        <dbReference type="ARBA" id="ARBA00003543"/>
    </source>
</evidence>
<evidence type="ECO:0000256" key="4">
    <source>
        <dbReference type="ARBA" id="ARBA00022448"/>
    </source>
</evidence>
<keyword evidence="5" id="KW-0406">Ion transport</keyword>
<keyword evidence="7" id="KW-0066">ATP synthesis</keyword>
<dbReference type="CDD" id="cd12152">
    <property type="entry name" value="F1-ATPase_delta"/>
    <property type="match status" value="1"/>
</dbReference>
<dbReference type="SUPFAM" id="SSF51344">
    <property type="entry name" value="Epsilon subunit of F1F0-ATP synthase N-terminal domain"/>
    <property type="match status" value="1"/>
</dbReference>
<keyword evidence="10" id="KW-1185">Reference proteome</keyword>
<dbReference type="InterPro" id="IPR001469">
    <property type="entry name" value="ATP_synth_F1_dsu/esu"/>
</dbReference>
<reference evidence="9 10" key="1">
    <citation type="submission" date="2019-02" db="EMBL/GenBank/DDBJ databases">
        <title>Deep-cultivation of Planctomycetes and their phenomic and genomic characterization uncovers novel biology.</title>
        <authorList>
            <person name="Wiegand S."/>
            <person name="Jogler M."/>
            <person name="Boedeker C."/>
            <person name="Pinto D."/>
            <person name="Vollmers J."/>
            <person name="Rivas-Marin E."/>
            <person name="Kohn T."/>
            <person name="Peeters S.H."/>
            <person name="Heuer A."/>
            <person name="Rast P."/>
            <person name="Oberbeckmann S."/>
            <person name="Bunk B."/>
            <person name="Jeske O."/>
            <person name="Meyerdierks A."/>
            <person name="Storesund J.E."/>
            <person name="Kallscheuer N."/>
            <person name="Luecker S."/>
            <person name="Lage O.M."/>
            <person name="Pohl T."/>
            <person name="Merkel B.J."/>
            <person name="Hornburger P."/>
            <person name="Mueller R.-W."/>
            <person name="Bruemmer F."/>
            <person name="Labrenz M."/>
            <person name="Spormann A.M."/>
            <person name="Op den Camp H."/>
            <person name="Overmann J."/>
            <person name="Amann R."/>
            <person name="Jetten M.S.M."/>
            <person name="Mascher T."/>
            <person name="Medema M.H."/>
            <person name="Devos D.P."/>
            <person name="Kaster A.-K."/>
            <person name="Ovreas L."/>
            <person name="Rohde M."/>
            <person name="Galperin M.Y."/>
            <person name="Jogler C."/>
        </authorList>
    </citation>
    <scope>NUCLEOTIDE SEQUENCE [LARGE SCALE GENOMIC DNA]</scope>
    <source>
        <strain evidence="9 10">FF011L</strain>
    </source>
</reference>
<sequence length="135" mass="14856">MPSPARMTLKILLPFEVLVESIDVLRVVVETQAGSFGLLPHRLDCVASITPGILVYETAEAGESFVAVDEGAMVKTGMNVLVSVRNAIIGVGLSELREAVKRDFLTLNEQEQDVRAVLARMETDFVRRIAQLHHE</sequence>
<dbReference type="InterPro" id="IPR020546">
    <property type="entry name" value="ATP_synth_F1_dsu/esu_N"/>
</dbReference>
<dbReference type="NCBIfam" id="NF004871">
    <property type="entry name" value="PRK06228.1"/>
    <property type="match status" value="1"/>
</dbReference>
<dbReference type="GO" id="GO:0045259">
    <property type="term" value="C:proton-transporting ATP synthase complex"/>
    <property type="evidence" value="ECO:0007669"/>
    <property type="project" value="UniProtKB-KW"/>
</dbReference>
<evidence type="ECO:0000259" key="8">
    <source>
        <dbReference type="Pfam" id="PF02823"/>
    </source>
</evidence>
<evidence type="ECO:0000313" key="10">
    <source>
        <dbReference type="Proteomes" id="UP000320672"/>
    </source>
</evidence>
<accession>A0A517MHT0</accession>
<organism evidence="9 10">
    <name type="scientific">Roseimaritima multifibrata</name>
    <dbReference type="NCBI Taxonomy" id="1930274"/>
    <lineage>
        <taxon>Bacteria</taxon>
        <taxon>Pseudomonadati</taxon>
        <taxon>Planctomycetota</taxon>
        <taxon>Planctomycetia</taxon>
        <taxon>Pirellulales</taxon>
        <taxon>Pirellulaceae</taxon>
        <taxon>Roseimaritima</taxon>
    </lineage>
</organism>
<feature type="domain" description="ATP synthase F1 complex delta/epsilon subunit N-terminal" evidence="8">
    <location>
        <begin position="7"/>
        <end position="87"/>
    </location>
</feature>
<keyword evidence="6" id="KW-0472">Membrane</keyword>
<gene>
    <name evidence="9" type="ORF">FF011L_32090</name>
</gene>
<dbReference type="InterPro" id="IPR024037">
    <property type="entry name" value="Alt_ATP_synth_F1_esu"/>
</dbReference>
<protein>
    <submittedName>
        <fullName evidence="9">F0F1 ATP synthase subunit epsilon</fullName>
    </submittedName>
</protein>
<dbReference type="AlphaFoldDB" id="A0A517MHT0"/>
<dbReference type="EMBL" id="CP036262">
    <property type="protein sequence ID" value="QDS94430.1"/>
    <property type="molecule type" value="Genomic_DNA"/>
</dbReference>
<dbReference type="Proteomes" id="UP000320672">
    <property type="component" value="Chromosome"/>
</dbReference>
<comment type="subcellular location">
    <subcellularLocation>
        <location evidence="2">Endomembrane system</location>
        <topology evidence="2">Peripheral membrane protein</topology>
    </subcellularLocation>
</comment>
<keyword evidence="7" id="KW-0139">CF(1)</keyword>
<dbReference type="Pfam" id="PF02823">
    <property type="entry name" value="ATP-synt_DE_N"/>
    <property type="match status" value="1"/>
</dbReference>
<dbReference type="Gene3D" id="2.60.15.10">
    <property type="entry name" value="F0F1 ATP synthase delta/epsilon subunit, N-terminal"/>
    <property type="match status" value="1"/>
</dbReference>
<evidence type="ECO:0000256" key="2">
    <source>
        <dbReference type="ARBA" id="ARBA00004184"/>
    </source>
</evidence>
<dbReference type="KEGG" id="rml:FF011L_32090"/>
<dbReference type="InterPro" id="IPR036771">
    <property type="entry name" value="ATPsynth_dsu/esu_N"/>
</dbReference>
<dbReference type="GO" id="GO:0012505">
    <property type="term" value="C:endomembrane system"/>
    <property type="evidence" value="ECO:0007669"/>
    <property type="project" value="UniProtKB-SubCell"/>
</dbReference>